<dbReference type="AlphaFoldDB" id="A0A2P2PB49"/>
<dbReference type="EMBL" id="GGEC01071494">
    <property type="protein sequence ID" value="MBX51978.1"/>
    <property type="molecule type" value="Transcribed_RNA"/>
</dbReference>
<sequence length="72" mass="8123">MMPDMRAECHKPLLALLLFLQLSASVRRLSPQILRQLWLPLSCSPHQKSPSSSRQLCQMPLPASMAWPITPS</sequence>
<evidence type="ECO:0000256" key="1">
    <source>
        <dbReference type="SAM" id="SignalP"/>
    </source>
</evidence>
<feature type="signal peptide" evidence="1">
    <location>
        <begin position="1"/>
        <end position="28"/>
    </location>
</feature>
<reference evidence="2" key="1">
    <citation type="submission" date="2018-02" db="EMBL/GenBank/DDBJ databases">
        <title>Rhizophora mucronata_Transcriptome.</title>
        <authorList>
            <person name="Meera S.P."/>
            <person name="Sreeshan A."/>
            <person name="Augustine A."/>
        </authorList>
    </citation>
    <scope>NUCLEOTIDE SEQUENCE</scope>
    <source>
        <tissue evidence="2">Leaf</tissue>
    </source>
</reference>
<accession>A0A2P2PB49</accession>
<proteinExistence type="predicted"/>
<name>A0A2P2PB49_RHIMU</name>
<keyword evidence="1" id="KW-0732">Signal</keyword>
<feature type="chain" id="PRO_5015138142" evidence="1">
    <location>
        <begin position="29"/>
        <end position="72"/>
    </location>
</feature>
<protein>
    <submittedName>
        <fullName evidence="2">Uncharacterized protein</fullName>
    </submittedName>
</protein>
<evidence type="ECO:0000313" key="2">
    <source>
        <dbReference type="EMBL" id="MBX51978.1"/>
    </source>
</evidence>
<organism evidence="2">
    <name type="scientific">Rhizophora mucronata</name>
    <name type="common">Asiatic mangrove</name>
    <dbReference type="NCBI Taxonomy" id="61149"/>
    <lineage>
        <taxon>Eukaryota</taxon>
        <taxon>Viridiplantae</taxon>
        <taxon>Streptophyta</taxon>
        <taxon>Embryophyta</taxon>
        <taxon>Tracheophyta</taxon>
        <taxon>Spermatophyta</taxon>
        <taxon>Magnoliopsida</taxon>
        <taxon>eudicotyledons</taxon>
        <taxon>Gunneridae</taxon>
        <taxon>Pentapetalae</taxon>
        <taxon>rosids</taxon>
        <taxon>fabids</taxon>
        <taxon>Malpighiales</taxon>
        <taxon>Rhizophoraceae</taxon>
        <taxon>Rhizophora</taxon>
    </lineage>
</organism>